<protein>
    <submittedName>
        <fullName evidence="4">SPOR domain-containing protein</fullName>
    </submittedName>
</protein>
<keyword evidence="2" id="KW-1133">Transmembrane helix</keyword>
<dbReference type="RefSeq" id="WP_376836947.1">
    <property type="nucleotide sequence ID" value="NZ_JBHLSW010000015.1"/>
</dbReference>
<evidence type="ECO:0000313" key="4">
    <source>
        <dbReference type="EMBL" id="MFC0634868.1"/>
    </source>
</evidence>
<evidence type="ECO:0000313" key="5">
    <source>
        <dbReference type="Proteomes" id="UP001589906"/>
    </source>
</evidence>
<comment type="caution">
    <text evidence="4">The sequence shown here is derived from an EMBL/GenBank/DDBJ whole genome shotgun (WGS) entry which is preliminary data.</text>
</comment>
<reference evidence="4 5" key="1">
    <citation type="submission" date="2024-09" db="EMBL/GenBank/DDBJ databases">
        <authorList>
            <person name="Sun Q."/>
            <person name="Mori K."/>
        </authorList>
    </citation>
    <scope>NUCLEOTIDE SEQUENCE [LARGE SCALE GENOMIC DNA]</scope>
    <source>
        <strain evidence="4 5">NCAIM B.02621</strain>
    </source>
</reference>
<dbReference type="PROSITE" id="PS51724">
    <property type="entry name" value="SPOR"/>
    <property type="match status" value="1"/>
</dbReference>
<sequence length="250" mass="26058">MSHDDPRGRPERGAYTPPTDDDLPFNRSYDARRAQPAGRPPMTLMISVAVLLALIVAVVLFYRSGLRASEDAPPAVGDPVGQMKVEAPVEAQPIDPEADVSVYADAETPAGVTFAPPPAEPLPREALETPAVRPAPAPARPAPAPARPAAADPVGEAIVRADRGQAPAPATGTSAVQIGAFGSPEIADREYAAVASRFGQFASGAGKRVQEVTGSNGQTVYRTQFTGLSRERADAFCAALRAAGRDCLVR</sequence>
<evidence type="ECO:0000256" key="1">
    <source>
        <dbReference type="SAM" id="MobiDB-lite"/>
    </source>
</evidence>
<organism evidence="4 5">
    <name type="scientific">Brevundimonas balnearis</name>
    <dbReference type="NCBI Taxonomy" id="1572858"/>
    <lineage>
        <taxon>Bacteria</taxon>
        <taxon>Pseudomonadati</taxon>
        <taxon>Pseudomonadota</taxon>
        <taxon>Alphaproteobacteria</taxon>
        <taxon>Caulobacterales</taxon>
        <taxon>Caulobacteraceae</taxon>
        <taxon>Brevundimonas</taxon>
    </lineage>
</organism>
<evidence type="ECO:0000259" key="3">
    <source>
        <dbReference type="PROSITE" id="PS51724"/>
    </source>
</evidence>
<dbReference type="Pfam" id="PF05036">
    <property type="entry name" value="SPOR"/>
    <property type="match status" value="1"/>
</dbReference>
<feature type="compositionally biased region" description="Basic and acidic residues" evidence="1">
    <location>
        <begin position="1"/>
        <end position="12"/>
    </location>
</feature>
<feature type="region of interest" description="Disordered" evidence="1">
    <location>
        <begin position="1"/>
        <end position="27"/>
    </location>
</feature>
<feature type="transmembrane region" description="Helical" evidence="2">
    <location>
        <begin position="42"/>
        <end position="62"/>
    </location>
</feature>
<keyword evidence="2" id="KW-0812">Transmembrane</keyword>
<dbReference type="Proteomes" id="UP001589906">
    <property type="component" value="Unassembled WGS sequence"/>
</dbReference>
<accession>A0ABV6R8H8</accession>
<keyword evidence="5" id="KW-1185">Reference proteome</keyword>
<keyword evidence="2" id="KW-0472">Membrane</keyword>
<evidence type="ECO:0000256" key="2">
    <source>
        <dbReference type="SAM" id="Phobius"/>
    </source>
</evidence>
<dbReference type="EMBL" id="JBHLSW010000015">
    <property type="protein sequence ID" value="MFC0634868.1"/>
    <property type="molecule type" value="Genomic_DNA"/>
</dbReference>
<feature type="domain" description="SPOR" evidence="3">
    <location>
        <begin position="168"/>
        <end position="250"/>
    </location>
</feature>
<name>A0ABV6R8H8_9CAUL</name>
<dbReference type="InterPro" id="IPR007730">
    <property type="entry name" value="SPOR-like_dom"/>
</dbReference>
<proteinExistence type="predicted"/>
<dbReference type="Gene3D" id="3.30.70.1070">
    <property type="entry name" value="Sporulation related repeat"/>
    <property type="match status" value="1"/>
</dbReference>
<gene>
    <name evidence="4" type="ORF">ACFFGE_13390</name>
</gene>
<dbReference type="InterPro" id="IPR036680">
    <property type="entry name" value="SPOR-like_sf"/>
</dbReference>